<dbReference type="AlphaFoldDB" id="A0A517NN28"/>
<accession>A0A517NN28</accession>
<evidence type="ECO:0000313" key="2">
    <source>
        <dbReference type="Proteomes" id="UP000319817"/>
    </source>
</evidence>
<dbReference type="InterPro" id="IPR036890">
    <property type="entry name" value="HATPase_C_sf"/>
</dbReference>
<protein>
    <recommendedName>
        <fullName evidence="3">Histidine kinase/HSP90-like ATPase domain-containing protein</fullName>
    </recommendedName>
</protein>
<sequence>MSNQWIDPESCSCLAVLVETVIAPLLIQHQAAVCLELDVPTTLPVPADPQRTAELLRTLVQQSLAQMSDGGDLMILACETATGIEMELADSGSDVDDRPCSLPMSAAAIGAELRWQNVPQGGAAVTIFFGRHGQSGRIAA</sequence>
<reference evidence="1 2" key="1">
    <citation type="submission" date="2019-02" db="EMBL/GenBank/DDBJ databases">
        <title>Deep-cultivation of Planctomycetes and their phenomic and genomic characterization uncovers novel biology.</title>
        <authorList>
            <person name="Wiegand S."/>
            <person name="Jogler M."/>
            <person name="Boedeker C."/>
            <person name="Pinto D."/>
            <person name="Vollmers J."/>
            <person name="Rivas-Marin E."/>
            <person name="Kohn T."/>
            <person name="Peeters S.H."/>
            <person name="Heuer A."/>
            <person name="Rast P."/>
            <person name="Oberbeckmann S."/>
            <person name="Bunk B."/>
            <person name="Jeske O."/>
            <person name="Meyerdierks A."/>
            <person name="Storesund J.E."/>
            <person name="Kallscheuer N."/>
            <person name="Luecker S."/>
            <person name="Lage O.M."/>
            <person name="Pohl T."/>
            <person name="Merkel B.J."/>
            <person name="Hornburger P."/>
            <person name="Mueller R.-W."/>
            <person name="Bruemmer F."/>
            <person name="Labrenz M."/>
            <person name="Spormann A.M."/>
            <person name="Op den Camp H."/>
            <person name="Overmann J."/>
            <person name="Amann R."/>
            <person name="Jetten M.S.M."/>
            <person name="Mascher T."/>
            <person name="Medema M.H."/>
            <person name="Devos D.P."/>
            <person name="Kaster A.-K."/>
            <person name="Ovreas L."/>
            <person name="Rohde M."/>
            <person name="Galperin M.Y."/>
            <person name="Jogler C."/>
        </authorList>
    </citation>
    <scope>NUCLEOTIDE SEQUENCE [LARGE SCALE GENOMIC DNA]</scope>
    <source>
        <strain evidence="1 2">K23_9</strain>
    </source>
</reference>
<gene>
    <name evidence="1" type="ORF">K239x_04770</name>
</gene>
<dbReference type="OrthoDB" id="291561at2"/>
<proteinExistence type="predicted"/>
<organism evidence="1 2">
    <name type="scientific">Stieleria marina</name>
    <dbReference type="NCBI Taxonomy" id="1930275"/>
    <lineage>
        <taxon>Bacteria</taxon>
        <taxon>Pseudomonadati</taxon>
        <taxon>Planctomycetota</taxon>
        <taxon>Planctomycetia</taxon>
        <taxon>Pirellulales</taxon>
        <taxon>Pirellulaceae</taxon>
        <taxon>Stieleria</taxon>
    </lineage>
</organism>
<dbReference type="Proteomes" id="UP000319817">
    <property type="component" value="Chromosome"/>
</dbReference>
<evidence type="ECO:0008006" key="3">
    <source>
        <dbReference type="Google" id="ProtNLM"/>
    </source>
</evidence>
<evidence type="ECO:0000313" key="1">
    <source>
        <dbReference type="EMBL" id="QDT08538.1"/>
    </source>
</evidence>
<dbReference type="RefSeq" id="WP_145416065.1">
    <property type="nucleotide sequence ID" value="NZ_CP036526.1"/>
</dbReference>
<dbReference type="SUPFAM" id="SSF55874">
    <property type="entry name" value="ATPase domain of HSP90 chaperone/DNA topoisomerase II/histidine kinase"/>
    <property type="match status" value="1"/>
</dbReference>
<dbReference type="EMBL" id="CP036526">
    <property type="protein sequence ID" value="QDT08538.1"/>
    <property type="molecule type" value="Genomic_DNA"/>
</dbReference>
<keyword evidence="2" id="KW-1185">Reference proteome</keyword>
<name>A0A517NN28_9BACT</name>